<protein>
    <recommendedName>
        <fullName evidence="2">histidine kinase</fullName>
        <ecNumber evidence="2">2.7.13.3</ecNumber>
    </recommendedName>
</protein>
<keyword evidence="10" id="KW-1133">Transmembrane helix</keyword>
<feature type="transmembrane region" description="Helical" evidence="10">
    <location>
        <begin position="146"/>
        <end position="168"/>
    </location>
</feature>
<dbReference type="CDD" id="cd16917">
    <property type="entry name" value="HATPase_UhpB-NarQ-NarX-like"/>
    <property type="match status" value="1"/>
</dbReference>
<comment type="catalytic activity">
    <reaction evidence="1">
        <text>ATP + protein L-histidine = ADP + protein N-phospho-L-histidine.</text>
        <dbReference type="EC" id="2.7.13.3"/>
    </reaction>
</comment>
<feature type="transmembrane region" description="Helical" evidence="10">
    <location>
        <begin position="76"/>
        <end position="92"/>
    </location>
</feature>
<comment type="caution">
    <text evidence="12">The sequence shown here is derived from an EMBL/GenBank/DDBJ whole genome shotgun (WGS) entry which is preliminary data.</text>
</comment>
<keyword evidence="7" id="KW-0067">ATP-binding</keyword>
<feature type="transmembrane region" description="Helical" evidence="10">
    <location>
        <begin position="99"/>
        <end position="117"/>
    </location>
</feature>
<sequence>MIPVPTSAPGVLPDAGRAGSGRRRLDVGLDRLGLRTAAARDRALAVALAVLTAVGLGLLTGPLATDFGVDLTLSRRLLFVGLSAAQALTLAVRRTRPPLCLLLVTGLQVLVTATVASEATVRGVPVVLAFFTAGAWLPFGRLLRWGGLAVALEVALTPLADAALRVLLPPGAGAGGGPGLSAVTWAVGAASIVVVYGAAAAVGVTVATRRRNVALLEARAAATEAEREADTRRAVEAERLRMARELHDVAAHHLTGLLVQASAAERLVDRDRPGAREAILEVRRQGRQALDSLRTVVGVLRDDGAPGPGPAAGADLGPVPGLTELSDLVGAARRLGDAVVLHETGAPYALAPVAEVTAYRVAQEALSNARQHAPGQPVEVALAYADDAVRLSVVNPVGAGAATPAGGRRAGFGLAGMRERAALVGAALEAGPATDGTWRVGLTLPRPGAGTAPDDDLAGAAS</sequence>
<dbReference type="Gene3D" id="3.30.565.10">
    <property type="entry name" value="Histidine kinase-like ATPase, C-terminal domain"/>
    <property type="match status" value="1"/>
</dbReference>
<evidence type="ECO:0000256" key="8">
    <source>
        <dbReference type="ARBA" id="ARBA00023012"/>
    </source>
</evidence>
<evidence type="ECO:0000256" key="9">
    <source>
        <dbReference type="SAM" id="MobiDB-lite"/>
    </source>
</evidence>
<organism evidence="12 13">
    <name type="scientific">Microlunatus spumicola</name>
    <dbReference type="NCBI Taxonomy" id="81499"/>
    <lineage>
        <taxon>Bacteria</taxon>
        <taxon>Bacillati</taxon>
        <taxon>Actinomycetota</taxon>
        <taxon>Actinomycetes</taxon>
        <taxon>Propionibacteriales</taxon>
        <taxon>Propionibacteriaceae</taxon>
        <taxon>Microlunatus</taxon>
    </lineage>
</organism>
<dbReference type="InterPro" id="IPR011712">
    <property type="entry name" value="Sig_transdc_His_kin_sub3_dim/P"/>
</dbReference>
<feature type="transmembrane region" description="Helical" evidence="10">
    <location>
        <begin position="43"/>
        <end position="64"/>
    </location>
</feature>
<proteinExistence type="predicted"/>
<evidence type="ECO:0000313" key="13">
    <source>
        <dbReference type="Proteomes" id="UP001500767"/>
    </source>
</evidence>
<name>A0ABP6WZB6_9ACTN</name>
<feature type="transmembrane region" description="Helical" evidence="10">
    <location>
        <begin position="180"/>
        <end position="207"/>
    </location>
</feature>
<evidence type="ECO:0000256" key="5">
    <source>
        <dbReference type="ARBA" id="ARBA00022741"/>
    </source>
</evidence>
<evidence type="ECO:0000256" key="10">
    <source>
        <dbReference type="SAM" id="Phobius"/>
    </source>
</evidence>
<keyword evidence="3" id="KW-0597">Phosphoprotein</keyword>
<keyword evidence="8" id="KW-0902">Two-component regulatory system</keyword>
<dbReference type="InterPro" id="IPR036890">
    <property type="entry name" value="HATPase_C_sf"/>
</dbReference>
<dbReference type="RefSeq" id="WP_204911781.1">
    <property type="nucleotide sequence ID" value="NZ_BAAAYR010000001.1"/>
</dbReference>
<feature type="region of interest" description="Disordered" evidence="9">
    <location>
        <begin position="1"/>
        <end position="21"/>
    </location>
</feature>
<dbReference type="EC" id="2.7.13.3" evidence="2"/>
<keyword evidence="10" id="KW-0472">Membrane</keyword>
<dbReference type="Proteomes" id="UP001500767">
    <property type="component" value="Unassembled WGS sequence"/>
</dbReference>
<evidence type="ECO:0000313" key="12">
    <source>
        <dbReference type="EMBL" id="GAA3558405.1"/>
    </source>
</evidence>
<dbReference type="Gene3D" id="1.20.5.1930">
    <property type="match status" value="1"/>
</dbReference>
<dbReference type="Pfam" id="PF07730">
    <property type="entry name" value="HisKA_3"/>
    <property type="match status" value="1"/>
</dbReference>
<evidence type="ECO:0000256" key="3">
    <source>
        <dbReference type="ARBA" id="ARBA00022553"/>
    </source>
</evidence>
<dbReference type="InterPro" id="IPR050482">
    <property type="entry name" value="Sensor_HK_TwoCompSys"/>
</dbReference>
<accession>A0ABP6WZB6</accession>
<keyword evidence="6" id="KW-0418">Kinase</keyword>
<reference evidence="13" key="1">
    <citation type="journal article" date="2019" name="Int. J. Syst. Evol. Microbiol.">
        <title>The Global Catalogue of Microorganisms (GCM) 10K type strain sequencing project: providing services to taxonomists for standard genome sequencing and annotation.</title>
        <authorList>
            <consortium name="The Broad Institute Genomics Platform"/>
            <consortium name="The Broad Institute Genome Sequencing Center for Infectious Disease"/>
            <person name="Wu L."/>
            <person name="Ma J."/>
        </authorList>
    </citation>
    <scope>NUCLEOTIDE SEQUENCE [LARGE SCALE GENOMIC DNA]</scope>
    <source>
        <strain evidence="13">JCM 16540</strain>
    </source>
</reference>
<dbReference type="SUPFAM" id="SSF55874">
    <property type="entry name" value="ATPase domain of HSP90 chaperone/DNA topoisomerase II/histidine kinase"/>
    <property type="match status" value="1"/>
</dbReference>
<dbReference type="EMBL" id="BAAAYR010000001">
    <property type="protein sequence ID" value="GAA3558405.1"/>
    <property type="molecule type" value="Genomic_DNA"/>
</dbReference>
<feature type="domain" description="Signal transduction histidine kinase subgroup 3 dimerisation and phosphoacceptor" evidence="11">
    <location>
        <begin position="238"/>
        <end position="303"/>
    </location>
</feature>
<evidence type="ECO:0000256" key="7">
    <source>
        <dbReference type="ARBA" id="ARBA00022840"/>
    </source>
</evidence>
<gene>
    <name evidence="12" type="ORF">GCM10022197_12140</name>
</gene>
<evidence type="ECO:0000256" key="2">
    <source>
        <dbReference type="ARBA" id="ARBA00012438"/>
    </source>
</evidence>
<feature type="transmembrane region" description="Helical" evidence="10">
    <location>
        <begin position="123"/>
        <end position="139"/>
    </location>
</feature>
<keyword evidence="10" id="KW-0812">Transmembrane</keyword>
<evidence type="ECO:0000256" key="6">
    <source>
        <dbReference type="ARBA" id="ARBA00022777"/>
    </source>
</evidence>
<evidence type="ECO:0000259" key="11">
    <source>
        <dbReference type="Pfam" id="PF07730"/>
    </source>
</evidence>
<dbReference type="PANTHER" id="PTHR24421:SF10">
    <property type="entry name" value="NITRATE_NITRITE SENSOR PROTEIN NARQ"/>
    <property type="match status" value="1"/>
</dbReference>
<evidence type="ECO:0000256" key="1">
    <source>
        <dbReference type="ARBA" id="ARBA00000085"/>
    </source>
</evidence>
<keyword evidence="4" id="KW-0808">Transferase</keyword>
<keyword evidence="5" id="KW-0547">Nucleotide-binding</keyword>
<evidence type="ECO:0000256" key="4">
    <source>
        <dbReference type="ARBA" id="ARBA00022679"/>
    </source>
</evidence>
<dbReference type="PANTHER" id="PTHR24421">
    <property type="entry name" value="NITRATE/NITRITE SENSOR PROTEIN NARX-RELATED"/>
    <property type="match status" value="1"/>
</dbReference>
<keyword evidence="13" id="KW-1185">Reference proteome</keyword>